<keyword evidence="2" id="KW-1185">Reference proteome</keyword>
<dbReference type="EMBL" id="CP045906">
    <property type="protein sequence ID" value="QQP34865.1"/>
    <property type="molecule type" value="Genomic_DNA"/>
</dbReference>
<gene>
    <name evidence="1" type="ORF">FKW44_022905</name>
</gene>
<evidence type="ECO:0000313" key="2">
    <source>
        <dbReference type="Proteomes" id="UP000595437"/>
    </source>
</evidence>
<organism evidence="1 2">
    <name type="scientific">Caligus rogercresseyi</name>
    <name type="common">Sea louse</name>
    <dbReference type="NCBI Taxonomy" id="217165"/>
    <lineage>
        <taxon>Eukaryota</taxon>
        <taxon>Metazoa</taxon>
        <taxon>Ecdysozoa</taxon>
        <taxon>Arthropoda</taxon>
        <taxon>Crustacea</taxon>
        <taxon>Multicrustacea</taxon>
        <taxon>Hexanauplia</taxon>
        <taxon>Copepoda</taxon>
        <taxon>Siphonostomatoida</taxon>
        <taxon>Caligidae</taxon>
        <taxon>Caligus</taxon>
    </lineage>
</organism>
<evidence type="ECO:0000313" key="1">
    <source>
        <dbReference type="EMBL" id="QQP34865.1"/>
    </source>
</evidence>
<dbReference type="Proteomes" id="UP000595437">
    <property type="component" value="Chromosome 17"/>
</dbReference>
<proteinExistence type="predicted"/>
<name>A0A7T8GNK5_CALRO</name>
<dbReference type="AlphaFoldDB" id="A0A7T8GNK5"/>
<sequence>MEGLQLFALWLEEKHPPLEQEAAVFHTTSEKENKRRRSSLLHHVLSKTAFFLGACVELKITEPLHAT</sequence>
<reference evidence="2" key="1">
    <citation type="submission" date="2021-01" db="EMBL/GenBank/DDBJ databases">
        <title>Caligus Genome Assembly.</title>
        <authorList>
            <person name="Gallardo-Escarate C."/>
        </authorList>
    </citation>
    <scope>NUCLEOTIDE SEQUENCE [LARGE SCALE GENOMIC DNA]</scope>
</reference>
<protein>
    <submittedName>
        <fullName evidence="1">Uncharacterized protein</fullName>
    </submittedName>
</protein>
<accession>A0A7T8GNK5</accession>